<dbReference type="InterPro" id="IPR013154">
    <property type="entry name" value="ADH-like_N"/>
</dbReference>
<dbReference type="InterPro" id="IPR006162">
    <property type="entry name" value="Ppantetheine_attach_site"/>
</dbReference>
<dbReference type="InterPro" id="IPR036736">
    <property type="entry name" value="ACP-like_sf"/>
</dbReference>
<evidence type="ECO:0000259" key="15">
    <source>
        <dbReference type="PROSITE" id="PS50075"/>
    </source>
</evidence>
<dbReference type="InterPro" id="IPR020841">
    <property type="entry name" value="PKS_Beta-ketoAc_synthase_dom"/>
</dbReference>
<dbReference type="Pfam" id="PF21089">
    <property type="entry name" value="PKS_DH_N"/>
    <property type="match status" value="1"/>
</dbReference>
<evidence type="ECO:0000256" key="13">
    <source>
        <dbReference type="ARBA" id="ARBA00066981"/>
    </source>
</evidence>
<dbReference type="STRING" id="394193.SAMN04489732_10291"/>
<dbReference type="FunFam" id="3.40.366.10:FF:000002">
    <property type="entry name" value="Probable polyketide synthase 2"/>
    <property type="match status" value="2"/>
</dbReference>
<dbReference type="Proteomes" id="UP000198582">
    <property type="component" value="Unassembled WGS sequence"/>
</dbReference>
<dbReference type="Gene3D" id="3.10.129.110">
    <property type="entry name" value="Polyketide synthase dehydratase"/>
    <property type="match status" value="1"/>
</dbReference>
<dbReference type="PANTHER" id="PTHR43775:SF51">
    <property type="entry name" value="INACTIVE PHENOLPHTHIOCEROL SYNTHESIS POLYKETIDE SYNTHASE TYPE I PKS1-RELATED"/>
    <property type="match status" value="1"/>
</dbReference>
<dbReference type="Gene3D" id="3.40.50.720">
    <property type="entry name" value="NAD(P)-binding Rossmann-like Domain"/>
    <property type="match status" value="2"/>
</dbReference>
<dbReference type="InterPro" id="IPR020843">
    <property type="entry name" value="ER"/>
</dbReference>
<feature type="domain" description="Ketosynthase family 3 (KS3)" evidence="16">
    <location>
        <begin position="2052"/>
        <end position="2473"/>
    </location>
</feature>
<dbReference type="Gene3D" id="3.40.50.11460">
    <property type="match status" value="1"/>
</dbReference>
<evidence type="ECO:0000313" key="19">
    <source>
        <dbReference type="Proteomes" id="UP000198582"/>
    </source>
</evidence>
<keyword evidence="7" id="KW-0511">Multifunctional enzyme</keyword>
<evidence type="ECO:0000313" key="18">
    <source>
        <dbReference type="EMBL" id="SEO77514.1"/>
    </source>
</evidence>
<dbReference type="InterPro" id="IPR002364">
    <property type="entry name" value="Quin_OxRdtase/zeta-crystal_CS"/>
</dbReference>
<dbReference type="PROSITE" id="PS52004">
    <property type="entry name" value="KS3_2"/>
    <property type="match status" value="2"/>
</dbReference>
<dbReference type="Pfam" id="PF13602">
    <property type="entry name" value="ADH_zinc_N_2"/>
    <property type="match status" value="1"/>
</dbReference>
<dbReference type="Gene3D" id="3.30.70.3290">
    <property type="match status" value="2"/>
</dbReference>
<dbReference type="Pfam" id="PF18369">
    <property type="entry name" value="PKS_DE"/>
    <property type="match status" value="1"/>
</dbReference>
<evidence type="ECO:0000259" key="16">
    <source>
        <dbReference type="PROSITE" id="PS52004"/>
    </source>
</evidence>
<comment type="cofactor">
    <cofactor evidence="1">
        <name>pantetheine 4'-phosphate</name>
        <dbReference type="ChEBI" id="CHEBI:47942"/>
    </cofactor>
</comment>
<dbReference type="InterPro" id="IPR014031">
    <property type="entry name" value="Ketoacyl_synth_C"/>
</dbReference>
<evidence type="ECO:0000256" key="8">
    <source>
        <dbReference type="ARBA" id="ARBA00023315"/>
    </source>
</evidence>
<dbReference type="CDD" id="cd00833">
    <property type="entry name" value="PKS"/>
    <property type="match status" value="2"/>
</dbReference>
<dbReference type="SMART" id="SM00823">
    <property type="entry name" value="PKS_PP"/>
    <property type="match status" value="2"/>
</dbReference>
<dbReference type="GO" id="GO:0031177">
    <property type="term" value="F:phosphopantetheine binding"/>
    <property type="evidence" value="ECO:0007669"/>
    <property type="project" value="InterPro"/>
</dbReference>
<comment type="pathway">
    <text evidence="11">Antibiotic biosynthesis; erythromycin biosynthesis.</text>
</comment>
<dbReference type="SUPFAM" id="SSF52151">
    <property type="entry name" value="FabD/lysophospholipase-like"/>
    <property type="match status" value="2"/>
</dbReference>
<dbReference type="InterPro" id="IPR015083">
    <property type="entry name" value="NorB/c/GfsB-D-like_docking"/>
</dbReference>
<dbReference type="GO" id="GO:0008270">
    <property type="term" value="F:zinc ion binding"/>
    <property type="evidence" value="ECO:0007669"/>
    <property type="project" value="InterPro"/>
</dbReference>
<comment type="function">
    <text evidence="10">Involved in the biosynthesis of antibiotic erythromycin via the biosynthesis of its aglycone precursor, 6-deoxyerythronolide B (6-dEB).</text>
</comment>
<dbReference type="Pfam" id="PF08240">
    <property type="entry name" value="ADH_N"/>
    <property type="match status" value="1"/>
</dbReference>
<dbReference type="OrthoDB" id="9778690at2"/>
<dbReference type="InterPro" id="IPR049552">
    <property type="entry name" value="PKS_DH_N"/>
</dbReference>
<dbReference type="InterPro" id="IPR016035">
    <property type="entry name" value="Acyl_Trfase/lysoPLipase"/>
</dbReference>
<dbReference type="FunFam" id="3.90.180.10:FF:000032">
    <property type="entry name" value="Probable polyketide synthase pks1"/>
    <property type="match status" value="1"/>
</dbReference>
<evidence type="ECO:0000256" key="7">
    <source>
        <dbReference type="ARBA" id="ARBA00023268"/>
    </source>
</evidence>
<keyword evidence="8" id="KW-0012">Acyltransferase</keyword>
<organism evidence="18 19">
    <name type="scientific">Amycolatopsis saalfeldensis</name>
    <dbReference type="NCBI Taxonomy" id="394193"/>
    <lineage>
        <taxon>Bacteria</taxon>
        <taxon>Bacillati</taxon>
        <taxon>Actinomycetota</taxon>
        <taxon>Actinomycetes</taxon>
        <taxon>Pseudonocardiales</taxon>
        <taxon>Pseudonocardiaceae</taxon>
        <taxon>Amycolatopsis</taxon>
    </lineage>
</organism>
<dbReference type="InterPro" id="IPR055123">
    <property type="entry name" value="SpnB-like_Rossmann"/>
</dbReference>
<reference evidence="18 19" key="1">
    <citation type="submission" date="2016-10" db="EMBL/GenBank/DDBJ databases">
        <authorList>
            <person name="de Groot N.N."/>
        </authorList>
    </citation>
    <scope>NUCLEOTIDE SEQUENCE [LARGE SCALE GENOMIC DNA]</scope>
    <source>
        <strain evidence="18 19">DSM 44993</strain>
    </source>
</reference>
<keyword evidence="19" id="KW-1185">Reference proteome</keyword>
<evidence type="ECO:0000256" key="4">
    <source>
        <dbReference type="ARBA" id="ARBA00022679"/>
    </source>
</evidence>
<evidence type="ECO:0000256" key="14">
    <source>
        <dbReference type="PROSITE-ProRule" id="PRU01363"/>
    </source>
</evidence>
<proteinExistence type="predicted"/>
<feature type="region of interest" description="C-terminal hotdog fold" evidence="14">
    <location>
        <begin position="1038"/>
        <end position="1175"/>
    </location>
</feature>
<dbReference type="Pfam" id="PF00698">
    <property type="entry name" value="Acyl_transf_1"/>
    <property type="match status" value="2"/>
</dbReference>
<evidence type="ECO:0000256" key="9">
    <source>
        <dbReference type="ARBA" id="ARBA00052442"/>
    </source>
</evidence>
<dbReference type="InterPro" id="IPR011032">
    <property type="entry name" value="GroES-like_sf"/>
</dbReference>
<keyword evidence="2" id="KW-0596">Phosphopantetheine</keyword>
<dbReference type="Gene3D" id="3.90.180.10">
    <property type="entry name" value="Medium-chain alcohol dehydrogenases, catalytic domain"/>
    <property type="match status" value="1"/>
</dbReference>
<dbReference type="GO" id="GO:0006633">
    <property type="term" value="P:fatty acid biosynthetic process"/>
    <property type="evidence" value="ECO:0007669"/>
    <property type="project" value="InterPro"/>
</dbReference>
<feature type="domain" description="Ketosynthase family 3 (KS3)" evidence="16">
    <location>
        <begin position="34"/>
        <end position="456"/>
    </location>
</feature>
<dbReference type="InterPro" id="IPR016036">
    <property type="entry name" value="Malonyl_transacylase_ACP-bd"/>
</dbReference>
<dbReference type="Pfam" id="PF14765">
    <property type="entry name" value="PS-DH"/>
    <property type="match status" value="1"/>
</dbReference>
<dbReference type="Gene3D" id="1.10.1200.10">
    <property type="entry name" value="ACP-like"/>
    <property type="match status" value="2"/>
</dbReference>
<dbReference type="GO" id="GO:0033068">
    <property type="term" value="P:macrolide biosynthetic process"/>
    <property type="evidence" value="ECO:0007669"/>
    <property type="project" value="UniProtKB-ARBA"/>
</dbReference>
<dbReference type="SUPFAM" id="SSF50129">
    <property type="entry name" value="GroES-like"/>
    <property type="match status" value="1"/>
</dbReference>
<evidence type="ECO:0000256" key="5">
    <source>
        <dbReference type="ARBA" id="ARBA00022737"/>
    </source>
</evidence>
<name>A0A1H8SGN6_9PSEU</name>
<keyword evidence="4" id="KW-0808">Transferase</keyword>
<evidence type="ECO:0000256" key="3">
    <source>
        <dbReference type="ARBA" id="ARBA00022553"/>
    </source>
</evidence>
<evidence type="ECO:0000256" key="2">
    <source>
        <dbReference type="ARBA" id="ARBA00022450"/>
    </source>
</evidence>
<keyword evidence="3" id="KW-0597">Phosphoprotein</keyword>
<feature type="active site" description="Proton donor; for dehydratase activity" evidence="14">
    <location>
        <position position="1098"/>
    </location>
</feature>
<dbReference type="Gene3D" id="3.40.366.10">
    <property type="entry name" value="Malonyl-Coenzyme A Acyl Carrier Protein, domain 2"/>
    <property type="match status" value="2"/>
</dbReference>
<dbReference type="SMART" id="SM01294">
    <property type="entry name" value="PKS_PP_betabranch"/>
    <property type="match status" value="1"/>
</dbReference>
<dbReference type="InterPro" id="IPR050091">
    <property type="entry name" value="PKS_NRPS_Biosynth_Enz"/>
</dbReference>
<dbReference type="SUPFAM" id="SSF55048">
    <property type="entry name" value="Probable ACP-binding domain of malonyl-CoA ACP transacylase"/>
    <property type="match status" value="2"/>
</dbReference>
<dbReference type="SUPFAM" id="SSF53901">
    <property type="entry name" value="Thiolase-like"/>
    <property type="match status" value="2"/>
</dbReference>
<dbReference type="InterPro" id="IPR014043">
    <property type="entry name" value="Acyl_transferase_dom"/>
</dbReference>
<dbReference type="PANTHER" id="PTHR43775">
    <property type="entry name" value="FATTY ACID SYNTHASE"/>
    <property type="match status" value="1"/>
</dbReference>
<dbReference type="Pfam" id="PF16197">
    <property type="entry name" value="KAsynt_C_assoc"/>
    <property type="match status" value="2"/>
</dbReference>
<evidence type="ECO:0000256" key="11">
    <source>
        <dbReference type="ARBA" id="ARBA00060622"/>
    </source>
</evidence>
<sequence length="3617" mass="375349">MEDQQDKIVEYLRRVTADLRGARERVHELESRAHEPIAIVGMSCRYPGGVGSPEDLWRAAAEGVDAISDFPANRGWDVGSVYHPDPEHPGTSYTRSGGFLHGAGEFDPEFFGISPREALATDAQQRLLLEISWEAIERAGIDPVTLRGSRTGVFAGVMYSDYGTALKGLEFDGFRGNGSAPSIASGRVAYTLGLEGPVVTVDTACSSSLVTMHLAAQALRGGECSLALAGGVAVMSTPEMFVEFSRQRGLAADGRCKSFSDDADGVGWSEGVGMLVLELLSDARRHGHQVLGVVRGSAVNSDGASNGLTAPNGPSQQRVIRAALADAGLSARDVDVVEAHGTGTRLGDPIEAQALLATYGQDRERPLLLGSLKSNFGHTQAAAGVAGVIKMVLAMREGVVPKTLHVGTPSTQVDWAEGAVELVTEPVAWPAVDRPRRAGVSSFGVSGTNAHVIVEQAPAAVPAEAEPVVAPAVVPWLVSGRSAAALDAQLATMKSFADSHPDRSSLDIGYSLATTRSTFEHRAVLLGDEVVRGVAEERSLAVLFPGQGSQRAGMGRELSTQSAVFAEALDEIFAAFEGLLDRPLREVMWGEDEDAVTQTEFAQPALFAIEVALFRLARSWGIEPAYVGGHSIGEVAAAHVAGVFSLPDACALVAARARLMQAAAGGVMVSLRASEDEVTPLLGEDVSIAGINGPDAVVVSGTAEAVGRVAAVFEAQGRKTKRLATSHAFHSPLMDPLLGEFGRAIENLTFEAPRIPVVSNLTGEIADDALRTPGYWVRHVREAVRFADGIRTLRAAGVNGFVELGPGGVLSAMTLEVLADETAEVVAVPLLRKDLPEGEAVLTAFARLHVAGAEVAWKPFFAGTGARRIDLPTYAFQHEHLWPAASADPGDVTAAGLVAAAHPLLGAAVALAGTEGELFTGRLSVATHPWLADHAVGDTVLFPGTGFLELAIRAGDQAGCDRVEELTLAAPLVLGPEDAVVLQVSLGGPDDSGRRAITVHTRPAAVPGAPWTRHATGTLIASPPVAGPGTAAWPPEHATPVGLDGFYQAAGESGFAYGPVFRGLRAAWRAGDEVFAEIELPDEAGGGDRFGLHPALLDAALHATAFAGLGSTDERLLPFSWNGVSLHAEGAEHLRVRLGKTADDTITLAAFDVEGAPVITVDSLVLRAAPTGATATGTGASDSLFRIDWIEAGTDREAAACVVLGPDELGLALGSPVVPAFAELTDVPDAVLVPIAGAPGAADVHAVTARALGLVQQWLAEDRFADARLVFVTRGAVSVAGEDAPDLAAAAIWGLIRSAQAENPGRFLLIDLDPAADPGIVPGLVASEEQQLVVRGEQVFHARLASLTSGPALVPPAGGEPWHLVTSRRGSLDNLELKPATAAAEPLTGREVRVSVRAAGLNFRDVLSALGMYPGEPGPLGAEAMGTVVEVGPDATDLRPGDRVMGMIAGGIGLLAVADERVLTVVPDDWSDCGAASVPLVFLTAYYALVDLAGLRAGESILIHAGAGGVGMAAIQLAKHFGAEVYATAGEGKWDTLRGMGIPDDHIASSRTAEFEEVFGGGIDVVLNALTGELLDASVRLLAPGGRFLEMGKTDLRDAAELPGITYRAFDVVDAGPDRTREMLRELVELFELGALKPLPVTTWDVRRARDAFRHMSQAKHVGKIVLTMPRGWDAEGTVLITGGTGGLGSLLARHLVTERGVRHLLLASRRGPDSPGAPGLRDELVSHGAEVTIAACDTSDGEAVTALLAGVPARHPLTAVVHTAGVLDDGLVESLTPERLDGVLRPKVDAAWHLHEATRGLPLAAFVVFSSVAGVLGSPGQGNYAAANTFLDSLAQQRKREGLPATSIAWGPWAQSSGMTADLTDLDLRRMDNAGLPPVTAEEGLALFDAALAADEALVVAMRINARALRSRSDLQPLMRGLAGGARRTAAKASSAAAASTFAAQLAGLAPAERLRFLVDLVRNDAAAVLGHSSSGSIDVRQGFRQHGFDSLTAVELRNRLTEITGLRLPSTLVFDYPTPAQLAEFLLGELVGTDGPEPLAAAAEPGAHAEDPVVIVGMSCRFPGGVQSPEDLWQLVDSGTDAISEFPANRGWDLGMLAGGGPGSSETREGGFLYDVADFDAEFFGIAPREALAMDPQQRLLLETTWQALENAGIAAHTLKGRPAGVFVGASHTHYTETLGSAAADLEGLILTGNTSSVMSGRLSYTLGLEGPSITVDTACSSSLVALHMAVRSLRSGECAMALAGGVTVMATSDSFSEFARAGGLSPDGRCRAFSDDADGTGWSEGVGMLVLERLSDARRQGREVLAVVRGAAMNSDGASNGLTAPNGPSQQRVIRAALADAGLSTSDVDLVEAHGTGTKLGDPIEAQALLATYGQDRERPLRLGSLKSNLGHAQAASGVGGVIKTVLSLREGVMPKTLHVDEPTSHVDWAAGAVELLTEKTAWPELDRPRRAAVSSFGISGTNAHVILEQAPAAAEPGPRAETGGVLPWVLSAASVPALREQAARLRSFVDGRSSLAPVDVGWSLATTRSPLAHRAAVLGETREEFLDGLAALAADGPSASVVLGRAGSESRPVFVFPGQGSQWWGMGRELLAASPVFGESVRACADALAPFVDWPVYDVVAGVGAPAILDRVDVVQPALFTIMAGLAAVWRAHGVEPAAVMGHSQGEIAAAYVAGALSLDDAARVVALRSQALLSLSGLGGMVSIAGSAERVAGLLAPWGDDVSLAAVNGPSSVAVSGTPAALDAVLAECARQDVRARRIVVDYASHGPQVEAVREELLRVLAPIRPRSATVPFYSTVSGARLDTAGLGAEYWYTNLRQTVQLEQATRALLADGHEVFIEASPHPVLLGGVQETVESEGGDPGAVLGSLRRDEGGTRRFLTSLAEAHVHGVPVDWTTVFAAGEPRTVGLPTYAFQRRRFWSDQAATAPAGTGPDSEFWDLVRSGDVKSLAGELSLDDEFSALETVLPAISAWHARSEQRSAVDGWRYRVQWAPVPVPDARLSGPWLLAEPAASELGDEVAAALAAAGAVVVRQDITGGGRELVAGQVKSALDGVTPAGIVSLLGLVEEPHADVPRGLADTVSLVQAVGDLEIEAPLWCVTRGAVAVGSEAVRPVQAALWGFGRVVALEHPSRWGGLIDLPEVFDGVAAARFASVLSGVDSEDQVALRPSGAFGRRLVHAPATERPGAARRSHGTVLVTGGTGGLGARVARWVAENGADHVLLAGRRGPAAPGVEELRAELENAGASVTIAACDVGDRAAVAELLSRTPAEFPLTAVFHAAGVPDDDAVEALTLGGLATVLRAKTAGAWHLHELTAGLEAFVLFSSGAGIWGSGGQPGYAAANAYLDGLAELRASEGLPATSVSWGSWAGIGMAAGTGAAEQFRRAGVGAMDPDLAISALRRAIDDGETTLTVADVDWARFAPQFTVLRPSPLLAALPEAVPAAPDAVEEPALKRRLLDLPDAERGRTLLEVVRAEVAAALGHGSAATVPADRAFRELGLNSVVAVALRNRLTGLTGLALPGALVFDYPTPQALTSHLLAELFPGGGEEAADDEEAAVRRALAAIPISRLRQSGLLDMLLGLSGEGPDEGGDPGSIDDMDAASLLRLAAESTTN</sequence>
<dbReference type="InterPro" id="IPR049551">
    <property type="entry name" value="PKS_DH_C"/>
</dbReference>
<keyword evidence="6" id="KW-0045">Antibiotic biosynthesis</keyword>
<dbReference type="Pfam" id="PF02801">
    <property type="entry name" value="Ketoacyl-synt_C"/>
    <property type="match status" value="2"/>
</dbReference>
<dbReference type="InterPro" id="IPR016039">
    <property type="entry name" value="Thiolase-like"/>
</dbReference>
<feature type="domain" description="Carrier" evidence="15">
    <location>
        <begin position="3470"/>
        <end position="3545"/>
    </location>
</feature>
<feature type="domain" description="Carrier" evidence="15">
    <location>
        <begin position="1954"/>
        <end position="2032"/>
    </location>
</feature>
<dbReference type="InterPro" id="IPR032821">
    <property type="entry name" value="PKS_assoc"/>
</dbReference>
<dbReference type="PROSITE" id="PS01162">
    <property type="entry name" value="QOR_ZETA_CRYSTAL"/>
    <property type="match status" value="1"/>
</dbReference>
<dbReference type="InterPro" id="IPR014030">
    <property type="entry name" value="Ketoacyl_synth_N"/>
</dbReference>
<dbReference type="InterPro" id="IPR001227">
    <property type="entry name" value="Ac_transferase_dom_sf"/>
</dbReference>
<keyword evidence="5" id="KW-0677">Repeat</keyword>
<dbReference type="GO" id="GO:0016491">
    <property type="term" value="F:oxidoreductase activity"/>
    <property type="evidence" value="ECO:0007669"/>
    <property type="project" value="InterPro"/>
</dbReference>
<dbReference type="SMART" id="SM00822">
    <property type="entry name" value="PKS_KR"/>
    <property type="match status" value="2"/>
</dbReference>
<dbReference type="InterPro" id="IPR020806">
    <property type="entry name" value="PKS_PP-bd"/>
</dbReference>
<feature type="domain" description="PKS/mFAS DH" evidence="17">
    <location>
        <begin position="902"/>
        <end position="1175"/>
    </location>
</feature>
<comment type="catalytic activity">
    <reaction evidence="9">
        <text>6 (S)-methylmalonyl-CoA + propanoyl-CoA + 6 NADPH + 12 H(+) = 6-deoxyerythronolide B + 6 CO2 + 6 NADP(+) + 7 CoA + H2O</text>
        <dbReference type="Rhea" id="RHEA:23068"/>
        <dbReference type="ChEBI" id="CHEBI:15377"/>
        <dbReference type="ChEBI" id="CHEBI:15378"/>
        <dbReference type="ChEBI" id="CHEBI:16089"/>
        <dbReference type="ChEBI" id="CHEBI:16526"/>
        <dbReference type="ChEBI" id="CHEBI:57287"/>
        <dbReference type="ChEBI" id="CHEBI:57327"/>
        <dbReference type="ChEBI" id="CHEBI:57392"/>
        <dbReference type="ChEBI" id="CHEBI:57783"/>
        <dbReference type="ChEBI" id="CHEBI:58349"/>
        <dbReference type="EC" id="2.3.1.94"/>
    </reaction>
</comment>
<dbReference type="PROSITE" id="PS50075">
    <property type="entry name" value="CARRIER"/>
    <property type="match status" value="2"/>
</dbReference>
<evidence type="ECO:0000256" key="12">
    <source>
        <dbReference type="ARBA" id="ARBA00063272"/>
    </source>
</evidence>
<dbReference type="FunFam" id="1.10.1200.10:FF:000007">
    <property type="entry name" value="Probable polyketide synthase pks17"/>
    <property type="match status" value="2"/>
</dbReference>
<dbReference type="InterPro" id="IPR042104">
    <property type="entry name" value="PKS_dehydratase_sf"/>
</dbReference>
<dbReference type="Pfam" id="PF08990">
    <property type="entry name" value="Docking"/>
    <property type="match status" value="1"/>
</dbReference>
<dbReference type="EC" id="2.3.1.94" evidence="13"/>
<protein>
    <recommendedName>
        <fullName evidence="13">6-deoxyerythronolide-B synthase</fullName>
        <ecNumber evidence="13">2.3.1.94</ecNumber>
    </recommendedName>
</protein>
<comment type="subunit">
    <text evidence="12">Homodimer. Erythronolide synthase is composed of EryAI, EryAII and EryAIII multimodular (2 modules) polypeptides each coding for a functional synthase subunit which participates in 2 of the six FAS-like elongation steps required for formation of the polyketide. Module 1, 2, 3, 4, 5, and 6 participating in biosynthesis steps 1, 2, 3, 4, 5, and 6, respectively.</text>
</comment>
<dbReference type="SUPFAM" id="SSF47336">
    <property type="entry name" value="ACP-like"/>
    <property type="match status" value="2"/>
</dbReference>
<dbReference type="FunFam" id="3.40.47.10:FF:000019">
    <property type="entry name" value="Polyketide synthase type I"/>
    <property type="match status" value="2"/>
</dbReference>
<dbReference type="SUPFAM" id="SSF51735">
    <property type="entry name" value="NAD(P)-binding Rossmann-fold domains"/>
    <property type="match status" value="5"/>
</dbReference>
<dbReference type="InterPro" id="IPR020807">
    <property type="entry name" value="PKS_DH"/>
</dbReference>
<accession>A0A1H8SGN6</accession>
<dbReference type="InterPro" id="IPR041618">
    <property type="entry name" value="PKS_DE"/>
</dbReference>
<dbReference type="SMART" id="SM00827">
    <property type="entry name" value="PKS_AT"/>
    <property type="match status" value="2"/>
</dbReference>
<dbReference type="SMART" id="SM00829">
    <property type="entry name" value="PKS_ER"/>
    <property type="match status" value="1"/>
</dbReference>
<dbReference type="PROSITE" id="PS00012">
    <property type="entry name" value="PHOSPHOPANTETHEINE"/>
    <property type="match status" value="1"/>
</dbReference>
<dbReference type="CDD" id="cd08956">
    <property type="entry name" value="KR_3_FAS_SDR_x"/>
    <property type="match status" value="1"/>
</dbReference>
<dbReference type="InterPro" id="IPR049900">
    <property type="entry name" value="PKS_mFAS_DH"/>
</dbReference>
<dbReference type="GO" id="GO:0047879">
    <property type="term" value="F:erythronolide synthase activity"/>
    <property type="evidence" value="ECO:0007669"/>
    <property type="project" value="UniProtKB-EC"/>
</dbReference>
<dbReference type="Pfam" id="PF00550">
    <property type="entry name" value="PP-binding"/>
    <property type="match status" value="2"/>
</dbReference>
<dbReference type="CDD" id="cd08952">
    <property type="entry name" value="KR_1_SDR_x"/>
    <property type="match status" value="1"/>
</dbReference>
<dbReference type="CDD" id="cd05195">
    <property type="entry name" value="enoyl_red"/>
    <property type="match status" value="1"/>
</dbReference>
<dbReference type="InterPro" id="IPR009081">
    <property type="entry name" value="PP-bd_ACP"/>
</dbReference>
<dbReference type="PROSITE" id="PS00606">
    <property type="entry name" value="KS3_1"/>
    <property type="match status" value="2"/>
</dbReference>
<dbReference type="SMART" id="SM00825">
    <property type="entry name" value="PKS_KS"/>
    <property type="match status" value="2"/>
</dbReference>
<dbReference type="Pfam" id="PF00109">
    <property type="entry name" value="ketoacyl-synt"/>
    <property type="match status" value="2"/>
</dbReference>
<dbReference type="EMBL" id="FOEF01000002">
    <property type="protein sequence ID" value="SEO77514.1"/>
    <property type="molecule type" value="Genomic_DNA"/>
</dbReference>
<evidence type="ECO:0000256" key="10">
    <source>
        <dbReference type="ARBA" id="ARBA00060158"/>
    </source>
</evidence>
<dbReference type="Gene3D" id="3.40.47.10">
    <property type="match status" value="2"/>
</dbReference>
<dbReference type="Pfam" id="PF08659">
    <property type="entry name" value="KR"/>
    <property type="match status" value="2"/>
</dbReference>
<evidence type="ECO:0000256" key="1">
    <source>
        <dbReference type="ARBA" id="ARBA00001957"/>
    </source>
</evidence>
<evidence type="ECO:0000256" key="6">
    <source>
        <dbReference type="ARBA" id="ARBA00023194"/>
    </source>
</evidence>
<dbReference type="InterPro" id="IPR013968">
    <property type="entry name" value="PKS_KR"/>
</dbReference>
<dbReference type="NCBIfam" id="NF045894">
    <property type="entry name" value="PKS_plus_SDR"/>
    <property type="match status" value="1"/>
</dbReference>
<gene>
    <name evidence="18" type="ORF">SAMN04489732_10291</name>
</gene>
<dbReference type="InterPro" id="IPR036291">
    <property type="entry name" value="NAD(P)-bd_dom_sf"/>
</dbReference>
<dbReference type="PROSITE" id="PS52019">
    <property type="entry name" value="PKS_MFAS_DH"/>
    <property type="match status" value="1"/>
</dbReference>
<dbReference type="Pfam" id="PF22953">
    <property type="entry name" value="SpnB_Rossmann"/>
    <property type="match status" value="1"/>
</dbReference>
<dbReference type="InterPro" id="IPR057326">
    <property type="entry name" value="KR_dom"/>
</dbReference>
<evidence type="ECO:0000259" key="17">
    <source>
        <dbReference type="PROSITE" id="PS52019"/>
    </source>
</evidence>
<feature type="active site" description="Proton acceptor; for dehydratase activity" evidence="14">
    <location>
        <position position="934"/>
    </location>
</feature>
<feature type="region of interest" description="N-terminal hotdog fold" evidence="14">
    <location>
        <begin position="902"/>
        <end position="1026"/>
    </location>
</feature>
<dbReference type="GO" id="GO:0004312">
    <property type="term" value="F:fatty acid synthase activity"/>
    <property type="evidence" value="ECO:0007669"/>
    <property type="project" value="TreeGrafter"/>
</dbReference>
<dbReference type="SMART" id="SM00826">
    <property type="entry name" value="PKS_DH"/>
    <property type="match status" value="1"/>
</dbReference>
<dbReference type="GO" id="GO:0004315">
    <property type="term" value="F:3-oxoacyl-[acyl-carrier-protein] synthase activity"/>
    <property type="evidence" value="ECO:0007669"/>
    <property type="project" value="InterPro"/>
</dbReference>
<dbReference type="InterPro" id="IPR018201">
    <property type="entry name" value="Ketoacyl_synth_AS"/>
</dbReference>